<dbReference type="PANTHER" id="PTHR11266">
    <property type="entry name" value="PEROXISOMAL MEMBRANE PROTEIN 2, PXMP2 MPV17"/>
    <property type="match status" value="1"/>
</dbReference>
<name>A0AAV9IF40_9RHOD</name>
<dbReference type="AlphaFoldDB" id="A0AAV9IF40"/>
<evidence type="ECO:0000256" key="3">
    <source>
        <dbReference type="ARBA" id="ARBA00022692"/>
    </source>
</evidence>
<evidence type="ECO:0000256" key="5">
    <source>
        <dbReference type="ARBA" id="ARBA00023136"/>
    </source>
</evidence>
<dbReference type="PANTHER" id="PTHR11266:SF17">
    <property type="entry name" value="PROTEIN MPV17"/>
    <property type="match status" value="1"/>
</dbReference>
<accession>A0AAV9IF40</accession>
<dbReference type="Proteomes" id="UP001300502">
    <property type="component" value="Unassembled WGS sequence"/>
</dbReference>
<gene>
    <name evidence="7" type="ORF">GAYE_SCF17G3777</name>
</gene>
<reference evidence="7 8" key="1">
    <citation type="submission" date="2022-07" db="EMBL/GenBank/DDBJ databases">
        <title>Genome-wide signatures of adaptation to extreme environments.</title>
        <authorList>
            <person name="Cho C.H."/>
            <person name="Yoon H.S."/>
        </authorList>
    </citation>
    <scope>NUCLEOTIDE SEQUENCE [LARGE SCALE GENOMIC DNA]</scope>
    <source>
        <strain evidence="7 8">108.79 E11</strain>
    </source>
</reference>
<keyword evidence="4 6" id="KW-1133">Transmembrane helix</keyword>
<evidence type="ECO:0000313" key="8">
    <source>
        <dbReference type="Proteomes" id="UP001300502"/>
    </source>
</evidence>
<keyword evidence="3 6" id="KW-0812">Transmembrane</keyword>
<evidence type="ECO:0000256" key="4">
    <source>
        <dbReference type="ARBA" id="ARBA00022989"/>
    </source>
</evidence>
<organism evidence="7 8">
    <name type="scientific">Galdieria yellowstonensis</name>
    <dbReference type="NCBI Taxonomy" id="3028027"/>
    <lineage>
        <taxon>Eukaryota</taxon>
        <taxon>Rhodophyta</taxon>
        <taxon>Bangiophyceae</taxon>
        <taxon>Galdieriales</taxon>
        <taxon>Galdieriaceae</taxon>
        <taxon>Galdieria</taxon>
    </lineage>
</organism>
<proteinExistence type="inferred from homology"/>
<comment type="similarity">
    <text evidence="2 6">Belongs to the peroxisomal membrane protein PXMP2/4 family.</text>
</comment>
<evidence type="ECO:0000313" key="7">
    <source>
        <dbReference type="EMBL" id="KAK4525868.1"/>
    </source>
</evidence>
<evidence type="ECO:0000256" key="1">
    <source>
        <dbReference type="ARBA" id="ARBA00004141"/>
    </source>
</evidence>
<keyword evidence="8" id="KW-1185">Reference proteome</keyword>
<evidence type="ECO:0008006" key="9">
    <source>
        <dbReference type="Google" id="ProtNLM"/>
    </source>
</evidence>
<feature type="transmembrane region" description="Helical" evidence="6">
    <location>
        <begin position="112"/>
        <end position="133"/>
    </location>
</feature>
<keyword evidence="5 6" id="KW-0472">Membrane</keyword>
<evidence type="ECO:0000256" key="2">
    <source>
        <dbReference type="ARBA" id="ARBA00006824"/>
    </source>
</evidence>
<comment type="caution">
    <text evidence="7">The sequence shown here is derived from an EMBL/GenBank/DDBJ whole genome shotgun (WGS) entry which is preliminary data.</text>
</comment>
<sequence>MSTSWILRCIRTYHRLLVDKPVITKSVTCGILSFTGDIMAQTIEHKYSMNNNNNNNSQSNTWRILSRIDMGRTLRFTSFGFLIFGPSAHYWYRFLDKLFPKPTTQSLLSKVLADQTLFTPVAIVSVFSYISLLEGHSSFEKVRQDFWPTLKANWALWLPAQTINFRFTPPDYRVLFVNSVALIWNVYLASASASPVSKQDSLTTSEEIV</sequence>
<dbReference type="EMBL" id="JANCYU010000034">
    <property type="protein sequence ID" value="KAK4525868.1"/>
    <property type="molecule type" value="Genomic_DNA"/>
</dbReference>
<dbReference type="GO" id="GO:0005737">
    <property type="term" value="C:cytoplasm"/>
    <property type="evidence" value="ECO:0007669"/>
    <property type="project" value="TreeGrafter"/>
</dbReference>
<feature type="transmembrane region" description="Helical" evidence="6">
    <location>
        <begin position="73"/>
        <end position="92"/>
    </location>
</feature>
<dbReference type="Pfam" id="PF04117">
    <property type="entry name" value="Mpv17_PMP22"/>
    <property type="match status" value="1"/>
</dbReference>
<dbReference type="GO" id="GO:0016020">
    <property type="term" value="C:membrane"/>
    <property type="evidence" value="ECO:0007669"/>
    <property type="project" value="UniProtKB-SubCell"/>
</dbReference>
<protein>
    <recommendedName>
        <fullName evidence="9">Peroxisomal membrane MPV17/PMP22-like protein</fullName>
    </recommendedName>
</protein>
<comment type="subcellular location">
    <subcellularLocation>
        <location evidence="1">Membrane</location>
        <topology evidence="1">Multi-pass membrane protein</topology>
    </subcellularLocation>
</comment>
<dbReference type="InterPro" id="IPR007248">
    <property type="entry name" value="Mpv17_PMP22"/>
</dbReference>
<evidence type="ECO:0000256" key="6">
    <source>
        <dbReference type="RuleBase" id="RU363053"/>
    </source>
</evidence>